<evidence type="ECO:0000256" key="13">
    <source>
        <dbReference type="RuleBase" id="RU003879"/>
    </source>
</evidence>
<dbReference type="GO" id="GO:0022857">
    <property type="term" value="F:transmembrane transporter activity"/>
    <property type="evidence" value="ECO:0007669"/>
    <property type="project" value="InterPro"/>
</dbReference>
<reference evidence="17 18" key="1">
    <citation type="submission" date="2015-11" db="EMBL/GenBank/DDBJ databases">
        <authorList>
            <consortium name="Pathogen Informatics"/>
        </authorList>
    </citation>
    <scope>NUCLEOTIDE SEQUENCE [LARGE SCALE GENOMIC DNA]</scope>
    <source>
        <strain evidence="16 17">006A-0059</strain>
        <strain evidence="15 18">006A-0191</strain>
    </source>
</reference>
<protein>
    <recommendedName>
        <fullName evidence="5">Biopolymer transport protein ExbD</fullName>
    </recommendedName>
</protein>
<evidence type="ECO:0000313" key="15">
    <source>
        <dbReference type="EMBL" id="CUU80893.1"/>
    </source>
</evidence>
<dbReference type="NCBIfam" id="TIGR02804">
    <property type="entry name" value="ExbD_2"/>
    <property type="match status" value="1"/>
</dbReference>
<dbReference type="GO" id="GO:0005886">
    <property type="term" value="C:plasma membrane"/>
    <property type="evidence" value="ECO:0007669"/>
    <property type="project" value="UniProtKB-SubCell"/>
</dbReference>
<dbReference type="EMBL" id="FAUW01000003">
    <property type="protein sequence ID" value="CUU80893.1"/>
    <property type="molecule type" value="Genomic_DNA"/>
</dbReference>
<evidence type="ECO:0000256" key="8">
    <source>
        <dbReference type="ARBA" id="ARBA00022519"/>
    </source>
</evidence>
<evidence type="ECO:0000256" key="1">
    <source>
        <dbReference type="ARBA" id="ARBA00003540"/>
    </source>
</evidence>
<evidence type="ECO:0000256" key="5">
    <source>
        <dbReference type="ARBA" id="ARBA00022090"/>
    </source>
</evidence>
<dbReference type="InterPro" id="IPR014171">
    <property type="entry name" value="TonB_ExbD_2"/>
</dbReference>
<evidence type="ECO:0000313" key="16">
    <source>
        <dbReference type="EMBL" id="CUU82780.1"/>
    </source>
</evidence>
<keyword evidence="17" id="KW-1185">Reference proteome</keyword>
<evidence type="ECO:0000256" key="12">
    <source>
        <dbReference type="ARBA" id="ARBA00023136"/>
    </source>
</evidence>
<dbReference type="Pfam" id="PF02472">
    <property type="entry name" value="ExbD"/>
    <property type="match status" value="1"/>
</dbReference>
<evidence type="ECO:0000313" key="17">
    <source>
        <dbReference type="Proteomes" id="UP000052237"/>
    </source>
</evidence>
<comment type="subcellular location">
    <subcellularLocation>
        <location evidence="2">Cell inner membrane</location>
        <topology evidence="2">Single-pass type II membrane protein</topology>
    </subcellularLocation>
    <subcellularLocation>
        <location evidence="13">Cell membrane</location>
        <topology evidence="13">Single-pass type II membrane protein</topology>
    </subcellularLocation>
</comment>
<organism evidence="16 17">
    <name type="scientific">Campylobacter hyointestinalis subsp. hyointestinalis</name>
    <dbReference type="NCBI Taxonomy" id="91352"/>
    <lineage>
        <taxon>Bacteria</taxon>
        <taxon>Pseudomonadati</taxon>
        <taxon>Campylobacterota</taxon>
        <taxon>Epsilonproteobacteria</taxon>
        <taxon>Campylobacterales</taxon>
        <taxon>Campylobacteraceae</taxon>
        <taxon>Campylobacter</taxon>
    </lineage>
</organism>
<evidence type="ECO:0000256" key="7">
    <source>
        <dbReference type="ARBA" id="ARBA00022475"/>
    </source>
</evidence>
<comment type="similarity">
    <text evidence="3 13">Belongs to the ExbD/TolR family.</text>
</comment>
<sequence length="126" mass="14418">MRLPKNDGLNIVPFIDIMLVLLCIVLSISTFIASGHIKLSLPNADSSIKNIEKSQIVISVDKENNLYFNDGLVDKEALKNEIFKLENSDFIEIKSDKESKFETFVWIIDMLKEKNHENFSIVTKND</sequence>
<dbReference type="Proteomes" id="UP000052257">
    <property type="component" value="Unassembled WGS sequence"/>
</dbReference>
<keyword evidence="12 14" id="KW-0472">Membrane</keyword>
<evidence type="ECO:0000256" key="6">
    <source>
        <dbReference type="ARBA" id="ARBA00022448"/>
    </source>
</evidence>
<keyword evidence="11 14" id="KW-1133">Transmembrane helix</keyword>
<keyword evidence="9 13" id="KW-0812">Transmembrane</keyword>
<dbReference type="Proteomes" id="UP000052237">
    <property type="component" value="Unassembled WGS sequence"/>
</dbReference>
<gene>
    <name evidence="16" type="primary">expD_2</name>
    <name evidence="16" type="ORF">ERS686654_01344</name>
    <name evidence="15" type="ORF">ERS739220_01165</name>
</gene>
<dbReference type="PANTHER" id="PTHR30558:SF12">
    <property type="entry name" value="BIOPOLYMER TRANSPORT PROTEIN EXBD"/>
    <property type="match status" value="1"/>
</dbReference>
<evidence type="ECO:0000256" key="9">
    <source>
        <dbReference type="ARBA" id="ARBA00022692"/>
    </source>
</evidence>
<accession>A0A0S4S7E2</accession>
<evidence type="ECO:0000256" key="4">
    <source>
        <dbReference type="ARBA" id="ARBA00011471"/>
    </source>
</evidence>
<keyword evidence="6 13" id="KW-0813">Transport</keyword>
<accession>A0A9W5AS07</accession>
<keyword evidence="10 13" id="KW-0653">Protein transport</keyword>
<dbReference type="InterPro" id="IPR003400">
    <property type="entry name" value="ExbD"/>
</dbReference>
<keyword evidence="7" id="KW-1003">Cell membrane</keyword>
<evidence type="ECO:0000256" key="3">
    <source>
        <dbReference type="ARBA" id="ARBA00005811"/>
    </source>
</evidence>
<evidence type="ECO:0000256" key="10">
    <source>
        <dbReference type="ARBA" id="ARBA00022927"/>
    </source>
</evidence>
<comment type="subunit">
    <text evidence="4">The accessory proteins ExbB and ExbD seem to form a complex with TonB.</text>
</comment>
<dbReference type="PANTHER" id="PTHR30558">
    <property type="entry name" value="EXBD MEMBRANE COMPONENT OF PMF-DRIVEN MACROMOLECULE IMPORT SYSTEM"/>
    <property type="match status" value="1"/>
</dbReference>
<name>A0A0S4S7E2_CAMHY</name>
<dbReference type="AlphaFoldDB" id="A0A0S4S7E2"/>
<evidence type="ECO:0000313" key="18">
    <source>
        <dbReference type="Proteomes" id="UP000052257"/>
    </source>
</evidence>
<feature type="transmembrane region" description="Helical" evidence="14">
    <location>
        <begin position="12"/>
        <end position="33"/>
    </location>
</feature>
<dbReference type="GO" id="GO:0015031">
    <property type="term" value="P:protein transport"/>
    <property type="evidence" value="ECO:0007669"/>
    <property type="project" value="UniProtKB-KW"/>
</dbReference>
<keyword evidence="8" id="KW-0997">Cell inner membrane</keyword>
<evidence type="ECO:0000256" key="14">
    <source>
        <dbReference type="SAM" id="Phobius"/>
    </source>
</evidence>
<comment type="function">
    <text evidence="1">Involved in the TonB-dependent energy-dependent transport of various receptor-bound substrates.</text>
</comment>
<proteinExistence type="inferred from homology"/>
<evidence type="ECO:0000256" key="11">
    <source>
        <dbReference type="ARBA" id="ARBA00022989"/>
    </source>
</evidence>
<dbReference type="EMBL" id="FAVB01000003">
    <property type="protein sequence ID" value="CUU82780.1"/>
    <property type="molecule type" value="Genomic_DNA"/>
</dbReference>
<comment type="caution">
    <text evidence="16">The sequence shown here is derived from an EMBL/GenBank/DDBJ whole genome shotgun (WGS) entry which is preliminary data.</text>
</comment>
<dbReference type="Gene3D" id="3.30.420.270">
    <property type="match status" value="1"/>
</dbReference>
<evidence type="ECO:0000256" key="2">
    <source>
        <dbReference type="ARBA" id="ARBA00004249"/>
    </source>
</evidence>